<dbReference type="GO" id="GO:0016605">
    <property type="term" value="C:PML body"/>
    <property type="evidence" value="ECO:0007669"/>
    <property type="project" value="UniProtKB-SubCell"/>
</dbReference>
<evidence type="ECO:0000256" key="14">
    <source>
        <dbReference type="ARBA" id="ARBA00023306"/>
    </source>
</evidence>
<evidence type="ECO:0000256" key="4">
    <source>
        <dbReference type="ARBA" id="ARBA00022490"/>
    </source>
</evidence>
<feature type="compositionally biased region" description="Basic residues" evidence="18">
    <location>
        <begin position="914"/>
        <end position="923"/>
    </location>
</feature>
<dbReference type="PANTHER" id="PTHR15489:SF2">
    <property type="entry name" value="CASP8-ASSOCIATED PROTEIN 2"/>
    <property type="match status" value="1"/>
</dbReference>
<evidence type="ECO:0000256" key="10">
    <source>
        <dbReference type="ARBA" id="ARBA00023128"/>
    </source>
</evidence>
<evidence type="ECO:0000256" key="13">
    <source>
        <dbReference type="ARBA" id="ARBA00023242"/>
    </source>
</evidence>
<dbReference type="SUPFAM" id="SSF46689">
    <property type="entry name" value="Homeodomain-like"/>
    <property type="match status" value="1"/>
</dbReference>
<dbReference type="GeneTree" id="ENSGT00620000088063"/>
<feature type="region of interest" description="Disordered" evidence="18">
    <location>
        <begin position="1593"/>
        <end position="1733"/>
    </location>
</feature>
<feature type="compositionally biased region" description="Low complexity" evidence="18">
    <location>
        <begin position="331"/>
        <end position="340"/>
    </location>
</feature>
<evidence type="ECO:0000256" key="3">
    <source>
        <dbReference type="ARBA" id="ARBA00004496"/>
    </source>
</evidence>
<evidence type="ECO:0000256" key="1">
    <source>
        <dbReference type="ARBA" id="ARBA00004173"/>
    </source>
</evidence>
<feature type="compositionally biased region" description="Basic and acidic residues" evidence="18">
    <location>
        <begin position="341"/>
        <end position="356"/>
    </location>
</feature>
<dbReference type="Gene3D" id="1.10.10.60">
    <property type="entry name" value="Homeodomain-like"/>
    <property type="match status" value="1"/>
</dbReference>
<evidence type="ECO:0000256" key="16">
    <source>
        <dbReference type="ARBA" id="ARBA00078515"/>
    </source>
</evidence>
<evidence type="ECO:0000256" key="6">
    <source>
        <dbReference type="ARBA" id="ARBA00022553"/>
    </source>
</evidence>
<dbReference type="GO" id="GO:0008625">
    <property type="term" value="P:extrinsic apoptotic signaling pathway via death domain receptors"/>
    <property type="evidence" value="ECO:0007669"/>
    <property type="project" value="TreeGrafter"/>
</dbReference>
<keyword evidence="20" id="KW-1185">Reference proteome</keyword>
<feature type="compositionally biased region" description="Polar residues" evidence="18">
    <location>
        <begin position="1036"/>
        <end position="1048"/>
    </location>
</feature>
<feature type="coiled-coil region" evidence="17">
    <location>
        <begin position="44"/>
        <end position="78"/>
    </location>
</feature>
<reference evidence="19" key="2">
    <citation type="submission" date="2025-08" db="UniProtKB">
        <authorList>
            <consortium name="Ensembl"/>
        </authorList>
    </citation>
    <scope>IDENTIFICATION</scope>
</reference>
<accession>A0A667ZGW5</accession>
<feature type="compositionally biased region" description="Polar residues" evidence="18">
    <location>
        <begin position="186"/>
        <end position="201"/>
    </location>
</feature>
<keyword evidence="9" id="KW-0805">Transcription regulation</keyword>
<keyword evidence="7" id="KW-0053">Apoptosis</keyword>
<feature type="compositionally biased region" description="Acidic residues" evidence="18">
    <location>
        <begin position="974"/>
        <end position="987"/>
    </location>
</feature>
<dbReference type="Proteomes" id="UP000472263">
    <property type="component" value="Chromosome 24"/>
</dbReference>
<dbReference type="GO" id="GO:0003714">
    <property type="term" value="F:transcription corepressor activity"/>
    <property type="evidence" value="ECO:0007669"/>
    <property type="project" value="TreeGrafter"/>
</dbReference>
<feature type="region of interest" description="Disordered" evidence="18">
    <location>
        <begin position="914"/>
        <end position="1051"/>
    </location>
</feature>
<gene>
    <name evidence="19" type="primary">casp8ap2</name>
</gene>
<keyword evidence="14" id="KW-0131">Cell cycle</keyword>
<evidence type="ECO:0000256" key="12">
    <source>
        <dbReference type="ARBA" id="ARBA00023163"/>
    </source>
</evidence>
<feature type="compositionally biased region" description="Basic and acidic residues" evidence="18">
    <location>
        <begin position="237"/>
        <end position="253"/>
    </location>
</feature>
<keyword evidence="12" id="KW-0804">Transcription</keyword>
<feature type="compositionally biased region" description="Low complexity" evidence="18">
    <location>
        <begin position="670"/>
        <end position="681"/>
    </location>
</feature>
<feature type="compositionally biased region" description="Low complexity" evidence="18">
    <location>
        <begin position="1600"/>
        <end position="1613"/>
    </location>
</feature>
<name>A0A667ZGW5_9TELE</name>
<reference evidence="19" key="3">
    <citation type="submission" date="2025-09" db="UniProtKB">
        <authorList>
            <consortium name="Ensembl"/>
        </authorList>
    </citation>
    <scope>IDENTIFICATION</scope>
</reference>
<organism evidence="19 20">
    <name type="scientific">Myripristis murdjan</name>
    <name type="common">pinecone soldierfish</name>
    <dbReference type="NCBI Taxonomy" id="586833"/>
    <lineage>
        <taxon>Eukaryota</taxon>
        <taxon>Metazoa</taxon>
        <taxon>Chordata</taxon>
        <taxon>Craniata</taxon>
        <taxon>Vertebrata</taxon>
        <taxon>Euteleostomi</taxon>
        <taxon>Actinopterygii</taxon>
        <taxon>Neopterygii</taxon>
        <taxon>Teleostei</taxon>
        <taxon>Neoteleostei</taxon>
        <taxon>Acanthomorphata</taxon>
        <taxon>Holocentriformes</taxon>
        <taxon>Holocentridae</taxon>
        <taxon>Myripristis</taxon>
    </lineage>
</organism>
<evidence type="ECO:0000256" key="9">
    <source>
        <dbReference type="ARBA" id="ARBA00023015"/>
    </source>
</evidence>
<dbReference type="InterPro" id="IPR039674">
    <property type="entry name" value="FLASH"/>
</dbReference>
<feature type="compositionally biased region" description="Basic and acidic residues" evidence="18">
    <location>
        <begin position="310"/>
        <end position="319"/>
    </location>
</feature>
<dbReference type="InParanoid" id="A0A667ZGW5"/>
<keyword evidence="13" id="KW-0539">Nucleus</keyword>
<feature type="compositionally biased region" description="Low complexity" evidence="18">
    <location>
        <begin position="202"/>
        <end position="211"/>
    </location>
</feature>
<evidence type="ECO:0000256" key="18">
    <source>
        <dbReference type="SAM" id="MobiDB-lite"/>
    </source>
</evidence>
<evidence type="ECO:0000256" key="11">
    <source>
        <dbReference type="ARBA" id="ARBA00023159"/>
    </source>
</evidence>
<feature type="region of interest" description="Disordered" evidence="18">
    <location>
        <begin position="108"/>
        <end position="521"/>
    </location>
</feature>
<dbReference type="FunFam" id="1.10.10.60:FF:000265">
    <property type="entry name" value="CASP8-associated protein 2 isoform X1"/>
    <property type="match status" value="1"/>
</dbReference>
<keyword evidence="10" id="KW-0496">Mitochondrion</keyword>
<feature type="region of interest" description="Disordered" evidence="18">
    <location>
        <begin position="546"/>
        <end position="569"/>
    </location>
</feature>
<dbReference type="GO" id="GO:0005739">
    <property type="term" value="C:mitochondrion"/>
    <property type="evidence" value="ECO:0007669"/>
    <property type="project" value="UniProtKB-SubCell"/>
</dbReference>
<feature type="compositionally biased region" description="Basic and acidic residues" evidence="18">
    <location>
        <begin position="371"/>
        <end position="390"/>
    </location>
</feature>
<evidence type="ECO:0000313" key="20">
    <source>
        <dbReference type="Proteomes" id="UP000472263"/>
    </source>
</evidence>
<protein>
    <recommendedName>
        <fullName evidence="15">CASP8-associated protein 2</fullName>
    </recommendedName>
    <alternativeName>
        <fullName evidence="16">FLICE-associated huge protein</fullName>
    </alternativeName>
</protein>
<feature type="compositionally biased region" description="Basic and acidic residues" evidence="18">
    <location>
        <begin position="859"/>
        <end position="868"/>
    </location>
</feature>
<evidence type="ECO:0000256" key="17">
    <source>
        <dbReference type="SAM" id="Coils"/>
    </source>
</evidence>
<evidence type="ECO:0000313" key="19">
    <source>
        <dbReference type="Ensembl" id="ENSMMDP00005032126.1"/>
    </source>
</evidence>
<keyword evidence="17" id="KW-0175">Coiled coil</keyword>
<dbReference type="GO" id="GO:0036337">
    <property type="term" value="P:Fas signaling pathway"/>
    <property type="evidence" value="ECO:0007669"/>
    <property type="project" value="TreeGrafter"/>
</dbReference>
<proteinExistence type="predicted"/>
<feature type="region of interest" description="Disordered" evidence="18">
    <location>
        <begin position="634"/>
        <end position="837"/>
    </location>
</feature>
<keyword evidence="4" id="KW-0963">Cytoplasm</keyword>
<evidence type="ECO:0000256" key="2">
    <source>
        <dbReference type="ARBA" id="ARBA00004322"/>
    </source>
</evidence>
<keyword evidence="8" id="KW-0007">Acetylation</keyword>
<keyword evidence="11" id="KW-0010">Activator</keyword>
<dbReference type="FunCoup" id="A0A667ZGW5">
    <property type="interactions" value="1447"/>
</dbReference>
<feature type="compositionally biased region" description="Basic and acidic residues" evidence="18">
    <location>
        <begin position="556"/>
        <end position="566"/>
    </location>
</feature>
<evidence type="ECO:0000256" key="15">
    <source>
        <dbReference type="ARBA" id="ARBA00069865"/>
    </source>
</evidence>
<feature type="compositionally biased region" description="Polar residues" evidence="18">
    <location>
        <begin position="708"/>
        <end position="758"/>
    </location>
</feature>
<keyword evidence="6" id="KW-0597">Phosphoprotein</keyword>
<feature type="compositionally biased region" description="Basic and acidic residues" evidence="18">
    <location>
        <begin position="267"/>
        <end position="297"/>
    </location>
</feature>
<comment type="subcellular location">
    <subcellularLocation>
        <location evidence="3">Cytoplasm</location>
    </subcellularLocation>
    <subcellularLocation>
        <location evidence="1">Mitochondrion</location>
    </subcellularLocation>
    <subcellularLocation>
        <location evidence="2">Nucleus</location>
        <location evidence="2">PML body</location>
    </subcellularLocation>
</comment>
<sequence>DIYAGLDASPCNKSSLLLSPRLKESMDLYEEIVTEERQSRDSSYDELKKRFQAAQNQIEELRRRLQQMETQNTGLNTENCRLKKNISALLRTARQEVVRKDEEIQRLNQWSGRRQPRHQPHINGLWPSDSTRQTASSSPMSKPPPPAIKPPPPPPSTSSGQPPPSSPPREDNLQRSSPQLPRKESSCANLQPSASCVETTVSRSSDISKCSSRGEASVKQTDHSVRKSSGSSSSGHSEMDKHKQSKHREEKHQSPKLSESTVRKHKSGSDRSKECHEKCPEKDRSHKTEKEAGKKYDYMSCKTRNYPNAEVHHRSERAKSPPPEILPCAASSSSSTQGSSDDTKSRSRDRRQDKTRIATVDSVHSTASAHNSKESSKDSSESSKDREMRLKGHSRDHRKVRTGDGHSRKSSDSKDRKQSSSEQHVERSSESSKTKKRDSPSRDHRRKGERGCEDEIRKGDKRSSLSERGRESEKKRSKERDQDKTEVRSKVKEKKTVEASKRSSEEPNITGKNVVEENSPNRKLCFMETLNLTLSPVKKPLLLVNGSQQDSTPADKAFENGGKSDTEQPDVGVFFVIDELDSSQSEIGFDQDSDNKVAQHSPDLPKTPGSEITDEKCVSIKVCQEQDKPQIETTVAGEQLEDDSVQTTSAHCQQLTDNQTTNHSPKLPESSFVSVTDSVVSKNTSCNTEQGSDDKINEPGATACINGSPGSISTYDPCNFSQKINPENQNKETTINEPTVLDSSVETSTTAVPTSLSVDATKEDAVASPSTESPVAENDTGKAKLEGLHTSPSILPEESQQCPVPSASSNSTLVKEPSSSTGCVGVSKVSSTTEEMTLPEKCKSVLTFTPKKTFSPRKCHPEKDEGKIEPSSSMPLLHDEDSMMRTLSSLKSIPDAISPLRSPIRLTKRSHLHCHGKPAHVKSLRKDFSSTSVDASSMKLDVNKENKYPGSPSKHESQNIGDKASDPPSSLSDSELEEGEIVSESEEAATTTSPVSSPKRAKLSRPERNQTSSKLASRFSKKISEERCVASKHRSATGSLSTGSPSNKSRFKTVCPTASEVSFSTMEEVMEMLKTVRYQIRKKYMKLHKNFPKKSFYGMMDNFHESFLEFVDGARFGQICSEVEELKATLKKKITSVFNKVSNNGIVNRIFEQQAFDLKQKLWDFVDVQLDFLFKEINSTLICFCKPRKEAVDGKPSGSENVSKQLSVRIPSKSQCQKDKQSVQTSQRTIKPCAAAPCKTGLGSRGKDIRMIHTEKDRPVPVRPIPQTVVKVFSPNKLTSTPEKSNKASLVLSQSGSFQDRTDFEILTEQQASSLTFNLVRDSQMGEIFKCLLQGNDLLDSSATAGDSTAWSVSTPRKDGVPGESFITKFLSPTKFATPSKLITTWSGISPHKGSSPRSGVQVPLNPALFDESCLLEVPSESRTMTQSSVISQRSYSILAEDLAVSLTIPSPLKSDSTLSFLQPPTMDITSTPESVISAHLSEDALLDGEDATEHDIHLALDTDNSSCESSSSAALETAVTPLFQFKPHLPMQAVVMEKSNDHFILKIRQTATDADVTLTADQSLSQTLTEDNQPHAEEDMLIQESPSKAILSDESQKMSEQQKTTSPSKTTSHNSVCAHTESSETRQSSQVLLSNQSDSSRDEMDMSASDRSLVIAEEVNKTPEKEQKDCKMSRKRKKKQDKLKVKRPRKEEEKPKEGMVSKSPKDRDATSSKSEKSQAKCKSKTVSPSSLSAKNVIRKKGEVVVAWTRDEDRTILLHLKTKGASRETFSALSSMLNKSPAQIADRFAQLMKLFKKQEKMDS</sequence>
<feature type="compositionally biased region" description="Pro residues" evidence="18">
    <location>
        <begin position="141"/>
        <end position="167"/>
    </location>
</feature>
<keyword evidence="5" id="KW-0678">Repressor</keyword>
<feature type="compositionally biased region" description="Polar residues" evidence="18">
    <location>
        <begin position="790"/>
        <end position="835"/>
    </location>
</feature>
<feature type="compositionally biased region" description="Polar residues" evidence="18">
    <location>
        <begin position="1626"/>
        <end position="1639"/>
    </location>
</feature>
<feature type="compositionally biased region" description="Basic and acidic residues" evidence="18">
    <location>
        <begin position="941"/>
        <end position="957"/>
    </location>
</feature>
<dbReference type="InterPro" id="IPR009057">
    <property type="entry name" value="Homeodomain-like_sf"/>
</dbReference>
<feature type="compositionally biased region" description="Polar residues" evidence="18">
    <location>
        <begin position="645"/>
        <end position="664"/>
    </location>
</feature>
<feature type="compositionally biased region" description="Basic and acidic residues" evidence="18">
    <location>
        <begin position="401"/>
        <end position="442"/>
    </location>
</feature>
<feature type="region of interest" description="Disordered" evidence="18">
    <location>
        <begin position="853"/>
        <end position="876"/>
    </location>
</feature>
<evidence type="ECO:0000256" key="7">
    <source>
        <dbReference type="ARBA" id="ARBA00022703"/>
    </source>
</evidence>
<dbReference type="Ensembl" id="ENSMMDT00005032849.1">
    <property type="protein sequence ID" value="ENSMMDP00005032126.1"/>
    <property type="gene ID" value="ENSMMDG00005015156.1"/>
</dbReference>
<evidence type="ECO:0000256" key="5">
    <source>
        <dbReference type="ARBA" id="ARBA00022491"/>
    </source>
</evidence>
<dbReference type="Pfam" id="PF21227">
    <property type="entry name" value="Myb_DNA-binding_7"/>
    <property type="match status" value="1"/>
</dbReference>
<feature type="compositionally biased region" description="Basic and acidic residues" evidence="18">
    <location>
        <begin position="1659"/>
        <end position="1673"/>
    </location>
</feature>
<feature type="region of interest" description="Disordered" evidence="18">
    <location>
        <begin position="584"/>
        <end position="611"/>
    </location>
</feature>
<reference evidence="19" key="1">
    <citation type="submission" date="2019-06" db="EMBL/GenBank/DDBJ databases">
        <authorList>
            <consortium name="Wellcome Sanger Institute Data Sharing"/>
        </authorList>
    </citation>
    <scope>NUCLEOTIDE SEQUENCE [LARGE SCALE GENOMIC DNA]</scope>
</reference>
<evidence type="ECO:0000256" key="8">
    <source>
        <dbReference type="ARBA" id="ARBA00022990"/>
    </source>
</evidence>
<feature type="compositionally biased region" description="Basic residues" evidence="18">
    <location>
        <begin position="391"/>
        <end position="400"/>
    </location>
</feature>
<dbReference type="PANTHER" id="PTHR15489">
    <property type="entry name" value="CASPASE 8 ASSOCIATED PROTEIN 2"/>
    <property type="match status" value="1"/>
</dbReference>
<feature type="compositionally biased region" description="Basic and acidic residues" evidence="18">
    <location>
        <begin position="1690"/>
        <end position="1719"/>
    </location>
</feature>
<feature type="compositionally biased region" description="Basic residues" evidence="18">
    <location>
        <begin position="1674"/>
        <end position="1689"/>
    </location>
</feature>
<feature type="compositionally biased region" description="Basic and acidic residues" evidence="18">
    <location>
        <begin position="449"/>
        <end position="505"/>
    </location>
</feature>